<dbReference type="InterPro" id="IPR036291">
    <property type="entry name" value="NAD(P)-bd_dom_sf"/>
</dbReference>
<dbReference type="SMART" id="SM00829">
    <property type="entry name" value="PKS_ER"/>
    <property type="match status" value="1"/>
</dbReference>
<dbReference type="InterPro" id="IPR011032">
    <property type="entry name" value="GroES-like_sf"/>
</dbReference>
<keyword evidence="1" id="KW-0521">NADP</keyword>
<dbReference type="Proteomes" id="UP000242972">
    <property type="component" value="Unassembled WGS sequence"/>
</dbReference>
<evidence type="ECO:0000313" key="4">
    <source>
        <dbReference type="EMBL" id="PSR31991.1"/>
    </source>
</evidence>
<protein>
    <submittedName>
        <fullName evidence="4">NADPH quinone oxidoreductase</fullName>
    </submittedName>
</protein>
<sequence length="328" mass="35528">MKAIVLQEYGGPEVLRLQDIERPEVGSEEILIEIAATAVNRADLLERQGLYPPPPPAPRYQIPGLECAGTVVAKGERVIGFNIGDRVMALLPGGGYAQYVAVAEDMAWLVPEALDLTDAAAIPEVYLTAFDALWNKAELMPEDRVLIHAAAGGVGSAAVQLALAAGLQVAATVGNEEKRQFVGKLGAHLVINYRDQDFVEAIDQWTQGQGVQAVIDFVGQSYLSRNLQSLAAGGTLVIVGTLSGPEATINLGQILNRRLTIRGTALRSRPSYDKMRLVQTFARRTMVDFNTGRLKPIIDRIMPWEQAGEAHRILATNQTTGKLVLKVR</sequence>
<dbReference type="GO" id="GO:0016651">
    <property type="term" value="F:oxidoreductase activity, acting on NAD(P)H"/>
    <property type="evidence" value="ECO:0007669"/>
    <property type="project" value="TreeGrafter"/>
</dbReference>
<dbReference type="InterPro" id="IPR014189">
    <property type="entry name" value="Quinone_OxRdtase_PIG3"/>
</dbReference>
<dbReference type="CDD" id="cd05276">
    <property type="entry name" value="p53_inducible_oxidoreductase"/>
    <property type="match status" value="1"/>
</dbReference>
<evidence type="ECO:0000259" key="3">
    <source>
        <dbReference type="SMART" id="SM00829"/>
    </source>
</evidence>
<keyword evidence="2" id="KW-0560">Oxidoreductase</keyword>
<dbReference type="SUPFAM" id="SSF51735">
    <property type="entry name" value="NAD(P)-binding Rossmann-fold domains"/>
    <property type="match status" value="1"/>
</dbReference>
<dbReference type="Gene3D" id="3.90.180.10">
    <property type="entry name" value="Medium-chain alcohol dehydrogenases, catalytic domain"/>
    <property type="match status" value="1"/>
</dbReference>
<comment type="caution">
    <text evidence="4">The sequence shown here is derived from an EMBL/GenBank/DDBJ whole genome shotgun (WGS) entry which is preliminary data.</text>
</comment>
<organism evidence="4 5">
    <name type="scientific">Sulfobacillus benefaciens</name>
    <dbReference type="NCBI Taxonomy" id="453960"/>
    <lineage>
        <taxon>Bacteria</taxon>
        <taxon>Bacillati</taxon>
        <taxon>Bacillota</taxon>
        <taxon>Clostridia</taxon>
        <taxon>Eubacteriales</taxon>
        <taxon>Clostridiales Family XVII. Incertae Sedis</taxon>
        <taxon>Sulfobacillus</taxon>
    </lineage>
</organism>
<dbReference type="EMBL" id="PXYW01000056">
    <property type="protein sequence ID" value="PSR31991.1"/>
    <property type="molecule type" value="Genomic_DNA"/>
</dbReference>
<accession>A0A2T2XBV1</accession>
<dbReference type="NCBIfam" id="TIGR02824">
    <property type="entry name" value="quinone_pig3"/>
    <property type="match status" value="1"/>
</dbReference>
<evidence type="ECO:0000256" key="1">
    <source>
        <dbReference type="ARBA" id="ARBA00022857"/>
    </source>
</evidence>
<evidence type="ECO:0000313" key="5">
    <source>
        <dbReference type="Proteomes" id="UP000242972"/>
    </source>
</evidence>
<dbReference type="InterPro" id="IPR020843">
    <property type="entry name" value="ER"/>
</dbReference>
<proteinExistence type="predicted"/>
<dbReference type="PANTHER" id="PTHR48106:SF18">
    <property type="entry name" value="QUINONE OXIDOREDUCTASE PIG3"/>
    <property type="match status" value="1"/>
</dbReference>
<dbReference type="PANTHER" id="PTHR48106">
    <property type="entry name" value="QUINONE OXIDOREDUCTASE PIG3-RELATED"/>
    <property type="match status" value="1"/>
</dbReference>
<dbReference type="InterPro" id="IPR013154">
    <property type="entry name" value="ADH-like_N"/>
</dbReference>
<dbReference type="Pfam" id="PF00107">
    <property type="entry name" value="ADH_zinc_N"/>
    <property type="match status" value="1"/>
</dbReference>
<dbReference type="Gene3D" id="3.40.50.720">
    <property type="entry name" value="NAD(P)-binding Rossmann-like Domain"/>
    <property type="match status" value="1"/>
</dbReference>
<dbReference type="AlphaFoldDB" id="A0A2T2XBV1"/>
<gene>
    <name evidence="4" type="ORF">C7B46_16245</name>
</gene>
<feature type="domain" description="Enoyl reductase (ER)" evidence="3">
    <location>
        <begin position="10"/>
        <end position="325"/>
    </location>
</feature>
<dbReference type="SUPFAM" id="SSF50129">
    <property type="entry name" value="GroES-like"/>
    <property type="match status" value="1"/>
</dbReference>
<dbReference type="InterPro" id="IPR013149">
    <property type="entry name" value="ADH-like_C"/>
</dbReference>
<dbReference type="GO" id="GO:0070402">
    <property type="term" value="F:NADPH binding"/>
    <property type="evidence" value="ECO:0007669"/>
    <property type="project" value="TreeGrafter"/>
</dbReference>
<reference evidence="4 5" key="1">
    <citation type="journal article" date="2014" name="BMC Genomics">
        <title>Comparison of environmental and isolate Sulfobacillus genomes reveals diverse carbon, sulfur, nitrogen, and hydrogen metabolisms.</title>
        <authorList>
            <person name="Justice N.B."/>
            <person name="Norman A."/>
            <person name="Brown C.T."/>
            <person name="Singh A."/>
            <person name="Thomas B.C."/>
            <person name="Banfield J.F."/>
        </authorList>
    </citation>
    <scope>NUCLEOTIDE SEQUENCE [LARGE SCALE GENOMIC DNA]</scope>
    <source>
        <strain evidence="4">AMDSBA4</strain>
    </source>
</reference>
<name>A0A2T2XBV1_9FIRM</name>
<evidence type="ECO:0000256" key="2">
    <source>
        <dbReference type="ARBA" id="ARBA00023002"/>
    </source>
</evidence>
<dbReference type="Pfam" id="PF08240">
    <property type="entry name" value="ADH_N"/>
    <property type="match status" value="1"/>
</dbReference>